<dbReference type="GO" id="GO:0000428">
    <property type="term" value="C:DNA-directed RNA polymerase complex"/>
    <property type="evidence" value="ECO:0007669"/>
    <property type="project" value="UniProtKB-KW"/>
</dbReference>
<dbReference type="GO" id="GO:0032549">
    <property type="term" value="F:ribonucleoside binding"/>
    <property type="evidence" value="ECO:0007669"/>
    <property type="project" value="InterPro"/>
</dbReference>
<gene>
    <name evidence="12" type="ORF">LCGC14_2443910</name>
</gene>
<dbReference type="InterPro" id="IPR007646">
    <property type="entry name" value="RNA_pol_Rpb2_4"/>
</dbReference>
<comment type="similarity">
    <text evidence="1">Belongs to the RNA polymerase beta chain family.</text>
</comment>
<keyword evidence="5" id="KW-0548">Nucleotidyltransferase</keyword>
<dbReference type="InterPro" id="IPR015712">
    <property type="entry name" value="DNA-dir_RNA_pol_su2"/>
</dbReference>
<evidence type="ECO:0000259" key="9">
    <source>
        <dbReference type="Pfam" id="PF04565"/>
    </source>
</evidence>
<dbReference type="InterPro" id="IPR007645">
    <property type="entry name" value="RNA_pol_Rpb2_3"/>
</dbReference>
<evidence type="ECO:0000256" key="7">
    <source>
        <dbReference type="ARBA" id="ARBA00023163"/>
    </source>
</evidence>
<evidence type="ECO:0000259" key="10">
    <source>
        <dbReference type="Pfam" id="PF04566"/>
    </source>
</evidence>
<name>A0A0F9EC15_9ZZZZ</name>
<proteinExistence type="inferred from homology"/>
<dbReference type="Pfam" id="PF04567">
    <property type="entry name" value="RNA_pol_Rpb2_5"/>
    <property type="match status" value="1"/>
</dbReference>
<evidence type="ECO:0000256" key="4">
    <source>
        <dbReference type="ARBA" id="ARBA00022679"/>
    </source>
</evidence>
<dbReference type="Gene3D" id="3.90.1070.20">
    <property type="match status" value="1"/>
</dbReference>
<dbReference type="PROSITE" id="PS01166">
    <property type="entry name" value="RNA_POL_BETA"/>
    <property type="match status" value="1"/>
</dbReference>
<dbReference type="Gene3D" id="3.90.1100.10">
    <property type="match status" value="1"/>
</dbReference>
<dbReference type="InterPro" id="IPR007120">
    <property type="entry name" value="DNA-dir_RNAP_su2_dom"/>
</dbReference>
<dbReference type="InterPro" id="IPR037033">
    <property type="entry name" value="DNA-dir_RNAP_su2_hyb_sf"/>
</dbReference>
<dbReference type="EC" id="2.7.7.6" evidence="2"/>
<keyword evidence="4" id="KW-0808">Transferase</keyword>
<feature type="non-terminal residue" evidence="12">
    <location>
        <position position="1"/>
    </location>
</feature>
<evidence type="ECO:0000259" key="8">
    <source>
        <dbReference type="Pfam" id="PF00562"/>
    </source>
</evidence>
<evidence type="ECO:0000256" key="2">
    <source>
        <dbReference type="ARBA" id="ARBA00012418"/>
    </source>
</evidence>
<comment type="caution">
    <text evidence="12">The sequence shown here is derived from an EMBL/GenBank/DDBJ whole genome shotgun (WGS) entry which is preliminary data.</text>
</comment>
<feature type="domain" description="DNA-directed RNA polymerase subunit 2 hybrid-binding" evidence="8">
    <location>
        <begin position="217"/>
        <end position="514"/>
    </location>
</feature>
<sequence length="518" mass="58163">LATISQLQRVSSMLPSDQENFLARTLHPTHYGRFCPIETPEGTEIGLRKNLAILAQVSTRTNLDENRFFSDMESEGLNKEGVEGTEVFFNGKFIGSAKNPEEFVKKIKEKRRRSELPVQMNIRHDLYFQNILISTETGRALRPLIIVENGNSRLKKEHLLRLEQGEFTWKDLIKEELIEYLDASEEESALVALYEEEITPEHTHLEIDSIDLFGVVTSLVPYGNHDQSSRLNRGSKTQKQALGLYAANYLCRLDTDVSILQYPQKPIVRSFVYDTLNTYPAGQNMIVAVMTHEGYNMKDALVFNKGSLDRGIGRSFYFRPHSAVEMNYAGSLKDEIVVPEKGTSGYKTEADYRFLEEDGIVYPEAEINAGEVLIGKTSPPKFLSDVREISIKTKKESSITMRQEEKGTVEAVFITKDVEGNKIVQVKTRDLRIPEIGDKFATSHGQKGVIGSVVPENDIPFTSTGVRPDVIFNPHGLPSRMTVGYLLELLAGKVGCLKGEIIDGTPFSGESKEELESK</sequence>
<evidence type="ECO:0000256" key="5">
    <source>
        <dbReference type="ARBA" id="ARBA00022695"/>
    </source>
</evidence>
<organism evidence="12">
    <name type="scientific">marine sediment metagenome</name>
    <dbReference type="NCBI Taxonomy" id="412755"/>
    <lineage>
        <taxon>unclassified sequences</taxon>
        <taxon>metagenomes</taxon>
        <taxon>ecological metagenomes</taxon>
    </lineage>
</organism>
<reference evidence="12" key="1">
    <citation type="journal article" date="2015" name="Nature">
        <title>Complex archaea that bridge the gap between prokaryotes and eukaryotes.</title>
        <authorList>
            <person name="Spang A."/>
            <person name="Saw J.H."/>
            <person name="Jorgensen S.L."/>
            <person name="Zaremba-Niedzwiedzka K."/>
            <person name="Martijn J."/>
            <person name="Lind A.E."/>
            <person name="van Eijk R."/>
            <person name="Schleper C."/>
            <person name="Guy L."/>
            <person name="Ettema T.J."/>
        </authorList>
    </citation>
    <scope>NUCLEOTIDE SEQUENCE</scope>
</reference>
<protein>
    <recommendedName>
        <fullName evidence="2">DNA-directed RNA polymerase</fullName>
        <ecNumber evidence="2">2.7.7.6</ecNumber>
    </recommendedName>
</protein>
<keyword evidence="7" id="KW-0804">Transcription</keyword>
<dbReference type="GO" id="GO:0003899">
    <property type="term" value="F:DNA-directed RNA polymerase activity"/>
    <property type="evidence" value="ECO:0007669"/>
    <property type="project" value="UniProtKB-EC"/>
</dbReference>
<dbReference type="InterPro" id="IPR007121">
    <property type="entry name" value="RNA_pol_bsu_CS"/>
</dbReference>
<dbReference type="GO" id="GO:0006351">
    <property type="term" value="P:DNA-templated transcription"/>
    <property type="evidence" value="ECO:0007669"/>
    <property type="project" value="InterPro"/>
</dbReference>
<feature type="domain" description="RNA polymerase Rpb2" evidence="9">
    <location>
        <begin position="1"/>
        <end position="57"/>
    </location>
</feature>
<dbReference type="GO" id="GO:0003677">
    <property type="term" value="F:DNA binding"/>
    <property type="evidence" value="ECO:0007669"/>
    <property type="project" value="InterPro"/>
</dbReference>
<dbReference type="GO" id="GO:0046872">
    <property type="term" value="F:metal ion binding"/>
    <property type="evidence" value="ECO:0007669"/>
    <property type="project" value="UniProtKB-KW"/>
</dbReference>
<feature type="domain" description="RNA polymerase Rpb2" evidence="10">
    <location>
        <begin position="87"/>
        <end position="148"/>
    </location>
</feature>
<keyword evidence="3" id="KW-0240">DNA-directed RNA polymerase</keyword>
<dbReference type="SUPFAM" id="SSF64484">
    <property type="entry name" value="beta and beta-prime subunits of DNA dependent RNA-polymerase"/>
    <property type="match status" value="1"/>
</dbReference>
<dbReference type="Gene3D" id="2.40.270.10">
    <property type="entry name" value="DNA-directed RNA polymerase, subunit 2, domain 6"/>
    <property type="match status" value="1"/>
</dbReference>
<evidence type="ECO:0000259" key="11">
    <source>
        <dbReference type="Pfam" id="PF04567"/>
    </source>
</evidence>
<accession>A0A0F9EC15</accession>
<dbReference type="EMBL" id="LAZR01037670">
    <property type="protein sequence ID" value="KKL21593.1"/>
    <property type="molecule type" value="Genomic_DNA"/>
</dbReference>
<dbReference type="Pfam" id="PF04565">
    <property type="entry name" value="RNA_pol_Rpb2_3"/>
    <property type="match status" value="1"/>
</dbReference>
<dbReference type="Gene3D" id="2.40.50.150">
    <property type="match status" value="1"/>
</dbReference>
<dbReference type="Pfam" id="PF00562">
    <property type="entry name" value="RNA_pol_Rpb2_6"/>
    <property type="match status" value="1"/>
</dbReference>
<dbReference type="PANTHER" id="PTHR20856">
    <property type="entry name" value="DNA-DIRECTED RNA POLYMERASE I SUBUNIT 2"/>
    <property type="match status" value="1"/>
</dbReference>
<evidence type="ECO:0000256" key="3">
    <source>
        <dbReference type="ARBA" id="ARBA00022478"/>
    </source>
</evidence>
<evidence type="ECO:0000256" key="6">
    <source>
        <dbReference type="ARBA" id="ARBA00022723"/>
    </source>
</evidence>
<feature type="domain" description="RNA polymerase Rpb2" evidence="11">
    <location>
        <begin position="169"/>
        <end position="201"/>
    </location>
</feature>
<keyword evidence="6" id="KW-0479">Metal-binding</keyword>
<dbReference type="Pfam" id="PF04566">
    <property type="entry name" value="RNA_pol_Rpb2_4"/>
    <property type="match status" value="1"/>
</dbReference>
<evidence type="ECO:0000256" key="1">
    <source>
        <dbReference type="ARBA" id="ARBA00006835"/>
    </source>
</evidence>
<dbReference type="InterPro" id="IPR007647">
    <property type="entry name" value="RNA_pol_Rpb2_5"/>
</dbReference>
<dbReference type="InterPro" id="IPR014724">
    <property type="entry name" value="RNA_pol_RPB2_OB-fold"/>
</dbReference>
<dbReference type="AlphaFoldDB" id="A0A0F9EC15"/>
<feature type="non-terminal residue" evidence="12">
    <location>
        <position position="518"/>
    </location>
</feature>
<evidence type="ECO:0000313" key="12">
    <source>
        <dbReference type="EMBL" id="KKL21593.1"/>
    </source>
</evidence>